<dbReference type="Pfam" id="PF00111">
    <property type="entry name" value="Fer2"/>
    <property type="match status" value="1"/>
</dbReference>
<dbReference type="PANTHER" id="PTHR30212:SF2">
    <property type="entry name" value="PROTEIN YIIM"/>
    <property type="match status" value="1"/>
</dbReference>
<dbReference type="GO" id="GO:0030151">
    <property type="term" value="F:molybdenum ion binding"/>
    <property type="evidence" value="ECO:0007669"/>
    <property type="project" value="InterPro"/>
</dbReference>
<feature type="domain" description="2Fe-2S ferredoxin-type" evidence="1">
    <location>
        <begin position="503"/>
        <end position="585"/>
    </location>
</feature>
<evidence type="ECO:0000313" key="4">
    <source>
        <dbReference type="EMBL" id="AUW42591.1"/>
    </source>
</evidence>
<dbReference type="Pfam" id="PF00175">
    <property type="entry name" value="NAD_binding_1"/>
    <property type="match status" value="1"/>
</dbReference>
<dbReference type="InterPro" id="IPR017938">
    <property type="entry name" value="Riboflavin_synthase-like_b-brl"/>
</dbReference>
<dbReference type="InterPro" id="IPR039261">
    <property type="entry name" value="FNR_nucleotide-bd"/>
</dbReference>
<dbReference type="InterPro" id="IPR052353">
    <property type="entry name" value="Benzoxazolinone_Detox_Enz"/>
</dbReference>
<accession>A0A2K9Z397</accession>
<dbReference type="InterPro" id="IPR001041">
    <property type="entry name" value="2Fe-2S_ferredoxin-type"/>
</dbReference>
<dbReference type="Gene3D" id="3.40.50.80">
    <property type="entry name" value="Nucleotide-binding domain of ferredoxin-NADP reductase (FNR) module"/>
    <property type="match status" value="1"/>
</dbReference>
<dbReference type="Gene3D" id="2.40.33.20">
    <property type="entry name" value="PK beta-barrel domain-like"/>
    <property type="match status" value="1"/>
</dbReference>
<feature type="domain" description="MOSC" evidence="2">
    <location>
        <begin position="29"/>
        <end position="164"/>
    </location>
</feature>
<proteinExistence type="predicted"/>
<dbReference type="InterPro" id="IPR017927">
    <property type="entry name" value="FAD-bd_FR_type"/>
</dbReference>
<feature type="domain" description="FAD-binding FR-type" evidence="3">
    <location>
        <begin position="236"/>
        <end position="340"/>
    </location>
</feature>
<dbReference type="PRINTS" id="PR00410">
    <property type="entry name" value="PHEHYDRXLASE"/>
</dbReference>
<dbReference type="SUPFAM" id="SSF63380">
    <property type="entry name" value="Riboflavin synthase domain-like"/>
    <property type="match status" value="1"/>
</dbReference>
<dbReference type="InterPro" id="IPR036010">
    <property type="entry name" value="2Fe-2S_ferredoxin-like_sf"/>
</dbReference>
<gene>
    <name evidence="4" type="ORF">CUJ84_Chr002230</name>
</gene>
<dbReference type="Gene3D" id="2.40.30.10">
    <property type="entry name" value="Translation factors"/>
    <property type="match status" value="1"/>
</dbReference>
<dbReference type="EMBL" id="CP025012">
    <property type="protein sequence ID" value="AUW42591.1"/>
    <property type="molecule type" value="Genomic_DNA"/>
</dbReference>
<dbReference type="GO" id="GO:0030170">
    <property type="term" value="F:pyridoxal phosphate binding"/>
    <property type="evidence" value="ECO:0007669"/>
    <property type="project" value="InterPro"/>
</dbReference>
<dbReference type="PROSITE" id="PS51340">
    <property type="entry name" value="MOSC"/>
    <property type="match status" value="1"/>
</dbReference>
<dbReference type="CDD" id="cd00207">
    <property type="entry name" value="fer2"/>
    <property type="match status" value="1"/>
</dbReference>
<dbReference type="InterPro" id="IPR008333">
    <property type="entry name" value="Cbr1-like_FAD-bd_dom"/>
</dbReference>
<evidence type="ECO:0000259" key="3">
    <source>
        <dbReference type="PROSITE" id="PS51384"/>
    </source>
</evidence>
<dbReference type="SUPFAM" id="SSF50800">
    <property type="entry name" value="PK beta-barrel domain-like"/>
    <property type="match status" value="1"/>
</dbReference>
<sequence>MPRLLSLNVGLPRTISWHGKQVRTAIWKEPVTEPRMARHLNIDGDGQGDLAGHGGENRAVYVYQIESYEYWQRFLGRRDFVFGQFGENLTVEGLSDAETCIGDRFRIGKALFEVSQPRVTCYRLGIRMEVSEMAALLVAHGRPGFYMRVLEEGLVQSGDTIEMVAAGSHRLTISEVDALLYKPDHPIDRLELAIDNPALSLGWRRSFEKLKEAGLSGNSGANAGLAANPQPDPTWVGFREFRVSRKTPASSDVVSLELEPIDGLSIGEALPGQFVVIELRRTGSLPLLRSYSLSSRPDGGRLSIGVKREVGGSASGYIHDKLAVGDVIGLSAPRGAFVLPQGDGPVVLMSAGIGVTPVLAMLDALAAEEAKREVWWLYGARSGLQHPFGDRTRRLLSAMSHAHSVICYSSPASADVIGRDYDRRSRLNSDVVESLSLPIDADYCICGPSGFMSDLTEFLRTSGIDASRIQTEAFGPEHSITPGIAAIEGRRPHQPPGDRGAGPLVAFARSGLTVAWSSNFDSLLNFAEACDVPVRWSCRTGVCHTCETAMISGDVAYEPQPLDKASKGNVLICCSKPKNDIILDL</sequence>
<dbReference type="AlphaFoldDB" id="A0A2K9Z397"/>
<name>A0A2K9Z397_RHILE</name>
<dbReference type="PANTHER" id="PTHR30212">
    <property type="entry name" value="PROTEIN YIIM"/>
    <property type="match status" value="1"/>
</dbReference>
<dbReference type="InterPro" id="IPR005163">
    <property type="entry name" value="Tri_helical_YiiM-like"/>
</dbReference>
<dbReference type="CDD" id="cd06184">
    <property type="entry name" value="flavohem_like_fad_nad_binding"/>
    <property type="match status" value="1"/>
</dbReference>
<dbReference type="Pfam" id="PF03473">
    <property type="entry name" value="MOSC"/>
    <property type="match status" value="1"/>
</dbReference>
<dbReference type="PROSITE" id="PS51085">
    <property type="entry name" value="2FE2S_FER_2"/>
    <property type="match status" value="1"/>
</dbReference>
<evidence type="ECO:0000259" key="2">
    <source>
        <dbReference type="PROSITE" id="PS51340"/>
    </source>
</evidence>
<dbReference type="InterPro" id="IPR005302">
    <property type="entry name" value="MoCF_Sase_C"/>
</dbReference>
<dbReference type="Proteomes" id="UP000238523">
    <property type="component" value="Chromosome"/>
</dbReference>
<dbReference type="PROSITE" id="PS51384">
    <property type="entry name" value="FAD_FR"/>
    <property type="match status" value="1"/>
</dbReference>
<dbReference type="GO" id="GO:0016491">
    <property type="term" value="F:oxidoreductase activity"/>
    <property type="evidence" value="ECO:0007669"/>
    <property type="project" value="InterPro"/>
</dbReference>
<dbReference type="Pfam" id="PF03475">
    <property type="entry name" value="YiiM_3-alpha"/>
    <property type="match status" value="1"/>
</dbReference>
<evidence type="ECO:0000313" key="5">
    <source>
        <dbReference type="Proteomes" id="UP000238523"/>
    </source>
</evidence>
<protein>
    <submittedName>
        <fullName evidence="4">Sulfurase</fullName>
    </submittedName>
</protein>
<dbReference type="SUPFAM" id="SSF52343">
    <property type="entry name" value="Ferredoxin reductase-like, C-terminal NADP-linked domain"/>
    <property type="match status" value="1"/>
</dbReference>
<evidence type="ECO:0000259" key="1">
    <source>
        <dbReference type="PROSITE" id="PS51085"/>
    </source>
</evidence>
<dbReference type="InterPro" id="IPR011037">
    <property type="entry name" value="Pyrv_Knase-like_insert_dom_sf"/>
</dbReference>
<dbReference type="RefSeq" id="WP_105006140.1">
    <property type="nucleotide sequence ID" value="NZ_CP025012.1"/>
</dbReference>
<organism evidence="4 5">
    <name type="scientific">Rhizobium leguminosarum</name>
    <dbReference type="NCBI Taxonomy" id="384"/>
    <lineage>
        <taxon>Bacteria</taxon>
        <taxon>Pseudomonadati</taxon>
        <taxon>Pseudomonadota</taxon>
        <taxon>Alphaproteobacteria</taxon>
        <taxon>Hyphomicrobiales</taxon>
        <taxon>Rhizobiaceae</taxon>
        <taxon>Rhizobium/Agrobacterium group</taxon>
        <taxon>Rhizobium</taxon>
    </lineage>
</organism>
<dbReference type="InterPro" id="IPR012675">
    <property type="entry name" value="Beta-grasp_dom_sf"/>
</dbReference>
<dbReference type="Pfam" id="PF00970">
    <property type="entry name" value="FAD_binding_6"/>
    <property type="match status" value="1"/>
</dbReference>
<reference evidence="4 5" key="1">
    <citation type="submission" date="2017-11" db="EMBL/GenBank/DDBJ databases">
        <title>Complete genome of Rhizobium leguminosarum Norway, an ineffective micro-symbiont.</title>
        <authorList>
            <person name="Hoffrichter A."/>
            <person name="Liang J."/>
            <person name="Brachmann A."/>
            <person name="Marin M."/>
        </authorList>
    </citation>
    <scope>NUCLEOTIDE SEQUENCE [LARGE SCALE GENOMIC DNA]</scope>
    <source>
        <strain evidence="4 5">Norway</strain>
    </source>
</reference>
<dbReference type="GO" id="GO:0051536">
    <property type="term" value="F:iron-sulfur cluster binding"/>
    <property type="evidence" value="ECO:0007669"/>
    <property type="project" value="InterPro"/>
</dbReference>
<dbReference type="SUPFAM" id="SSF54292">
    <property type="entry name" value="2Fe-2S ferredoxin-like"/>
    <property type="match status" value="1"/>
</dbReference>
<dbReference type="InterPro" id="IPR001433">
    <property type="entry name" value="OxRdtase_FAD/NAD-bd"/>
</dbReference>
<dbReference type="Gene3D" id="3.10.20.30">
    <property type="match status" value="1"/>
</dbReference>